<dbReference type="KEGG" id="asr:WL1483_3109"/>
<dbReference type="AlphaFoldDB" id="A0A0S2SLF5"/>
<proteinExistence type="predicted"/>
<reference evidence="2 3" key="2">
    <citation type="journal article" date="2016" name="Genome Announc.">
        <title>Complete Genome Sequence of the Highly Virulent Aeromonas schubertii Strain WL1483, Isolated from Diseased Snakehead Fish (Channa argus) in China.</title>
        <authorList>
            <person name="Liu L."/>
            <person name="Li N."/>
            <person name="Zhang D."/>
            <person name="Fu X."/>
            <person name="Shi C."/>
            <person name="Lin Q."/>
            <person name="Hao G."/>
        </authorList>
    </citation>
    <scope>NUCLEOTIDE SEQUENCE [LARGE SCALE GENOMIC DNA]</scope>
    <source>
        <strain evidence="2 3">WL1483</strain>
    </source>
</reference>
<protein>
    <submittedName>
        <fullName evidence="2">Uncharacterized protein</fullName>
    </submittedName>
</protein>
<keyword evidence="1" id="KW-0732">Signal</keyword>
<feature type="signal peptide" evidence="1">
    <location>
        <begin position="1"/>
        <end position="19"/>
    </location>
</feature>
<evidence type="ECO:0000256" key="1">
    <source>
        <dbReference type="SAM" id="SignalP"/>
    </source>
</evidence>
<evidence type="ECO:0000313" key="3">
    <source>
        <dbReference type="Proteomes" id="UP000058114"/>
    </source>
</evidence>
<evidence type="ECO:0000313" key="2">
    <source>
        <dbReference type="EMBL" id="ALP42528.1"/>
    </source>
</evidence>
<dbReference type="EMBL" id="CP013067">
    <property type="protein sequence ID" value="ALP42528.1"/>
    <property type="molecule type" value="Genomic_DNA"/>
</dbReference>
<dbReference type="RefSeq" id="WP_060586659.1">
    <property type="nucleotide sequence ID" value="NZ_CP013067.1"/>
</dbReference>
<dbReference type="PATRIC" id="fig|652.5.peg.2643"/>
<feature type="chain" id="PRO_5006604465" evidence="1">
    <location>
        <begin position="20"/>
        <end position="225"/>
    </location>
</feature>
<sequence length="225" mass="26013">MQRISLPVLALLAAPFTQAAGAPDLAARISYEVRTTTADGIVKESRWQERWLRVGDTLWSERLIPLPIARAFHARHDGQSGHKHFAYQMAARWISPDDRGAPWLRYADAWHRQVVEVPPEEYGQVAFKPDWARLRHLVDPASLATMTPQDDPAPEGARWYEQRQGSERTRVLWSEREQVALALESGSLDGWRSYRMTLTRQPIPKQLPWQAFNDYPIQDLRDFFD</sequence>
<name>A0A0S2SLF5_9GAMM</name>
<accession>A0A0S2SLF5</accession>
<organism evidence="2 3">
    <name type="scientific">Aeromonas schubertii</name>
    <dbReference type="NCBI Taxonomy" id="652"/>
    <lineage>
        <taxon>Bacteria</taxon>
        <taxon>Pseudomonadati</taxon>
        <taxon>Pseudomonadota</taxon>
        <taxon>Gammaproteobacteria</taxon>
        <taxon>Aeromonadales</taxon>
        <taxon>Aeromonadaceae</taxon>
        <taxon>Aeromonas</taxon>
    </lineage>
</organism>
<dbReference type="Proteomes" id="UP000058114">
    <property type="component" value="Chromosome"/>
</dbReference>
<gene>
    <name evidence="2" type="ORF">WL1483_3109</name>
</gene>
<reference evidence="3" key="1">
    <citation type="submission" date="2015-10" db="EMBL/GenBank/DDBJ databases">
        <title>Complete Genome Sequence of Aeromonas schubertii strain WL1483.</title>
        <authorList>
            <person name="Liu L."/>
        </authorList>
    </citation>
    <scope>NUCLEOTIDE SEQUENCE [LARGE SCALE GENOMIC DNA]</scope>
    <source>
        <strain evidence="3">WL1483</strain>
    </source>
</reference>